<dbReference type="Gene3D" id="3.40.50.620">
    <property type="entry name" value="HUPs"/>
    <property type="match status" value="1"/>
</dbReference>
<evidence type="ECO:0000256" key="3">
    <source>
        <dbReference type="ARBA" id="ARBA00012737"/>
    </source>
</evidence>
<comment type="caution">
    <text evidence="13">The sequence shown here is derived from an EMBL/GenBank/DDBJ whole genome shotgun (WGS) entry which is preliminary data.</text>
</comment>
<dbReference type="CDD" id="cd00712">
    <property type="entry name" value="AsnB"/>
    <property type="match status" value="1"/>
</dbReference>
<accession>A0A846HE37</accession>
<dbReference type="EC" id="6.3.5.4" evidence="3"/>
<reference evidence="13 14" key="1">
    <citation type="journal article" date="2015" name="Genome Announc.">
        <title>Draft Genome Sequence of Cyanobacterium Hassallia byssoidea Strain VB512170, Isolated from Monuments in India.</title>
        <authorList>
            <person name="Singh D."/>
            <person name="Chandrababunaidu M.M."/>
            <person name="Panda A."/>
            <person name="Sen D."/>
            <person name="Bhattacharyya S."/>
            <person name="Adhikary S.P."/>
            <person name="Tripathy S."/>
        </authorList>
    </citation>
    <scope>NUCLEOTIDE SEQUENCE [LARGE SCALE GENOMIC DNA]</scope>
    <source>
        <strain evidence="13 14">VB512170</strain>
    </source>
</reference>
<dbReference type="InterPro" id="IPR014729">
    <property type="entry name" value="Rossmann-like_a/b/a_fold"/>
</dbReference>
<evidence type="ECO:0000256" key="8">
    <source>
        <dbReference type="ARBA" id="ARBA00048741"/>
    </source>
</evidence>
<evidence type="ECO:0000256" key="11">
    <source>
        <dbReference type="PIRSR" id="PIRSR001589-3"/>
    </source>
</evidence>
<dbReference type="InterPro" id="IPR029055">
    <property type="entry name" value="Ntn_hydrolases_N"/>
</dbReference>
<dbReference type="InterPro" id="IPR006426">
    <property type="entry name" value="Asn_synth_AEB"/>
</dbReference>
<keyword evidence="14" id="KW-1185">Reference proteome</keyword>
<dbReference type="InterPro" id="IPR051786">
    <property type="entry name" value="ASN_synthetase/amidase"/>
</dbReference>
<evidence type="ECO:0000256" key="2">
    <source>
        <dbReference type="ARBA" id="ARBA00005752"/>
    </source>
</evidence>
<feature type="active site" description="For GATase activity" evidence="9">
    <location>
        <position position="2"/>
    </location>
</feature>
<evidence type="ECO:0000313" key="14">
    <source>
        <dbReference type="Proteomes" id="UP000031549"/>
    </source>
</evidence>
<keyword evidence="4 10" id="KW-0547">Nucleotide-binding</keyword>
<dbReference type="PANTHER" id="PTHR43284:SF1">
    <property type="entry name" value="ASPARAGINE SYNTHETASE"/>
    <property type="match status" value="1"/>
</dbReference>
<dbReference type="EMBL" id="JTCM02000074">
    <property type="protein sequence ID" value="NEU75586.1"/>
    <property type="molecule type" value="Genomic_DNA"/>
</dbReference>
<comment type="pathway">
    <text evidence="1">Amino-acid biosynthesis; L-asparagine biosynthesis; L-asparagine from L-aspartate (L-Gln route): step 1/1.</text>
</comment>
<dbReference type="InterPro" id="IPR001962">
    <property type="entry name" value="Asn_synthase"/>
</dbReference>
<dbReference type="InterPro" id="IPR033738">
    <property type="entry name" value="AsnB_N"/>
</dbReference>
<dbReference type="GO" id="GO:0005829">
    <property type="term" value="C:cytosol"/>
    <property type="evidence" value="ECO:0007669"/>
    <property type="project" value="TreeGrafter"/>
</dbReference>
<evidence type="ECO:0000256" key="5">
    <source>
        <dbReference type="ARBA" id="ARBA00022840"/>
    </source>
</evidence>
<evidence type="ECO:0000256" key="4">
    <source>
        <dbReference type="ARBA" id="ARBA00022741"/>
    </source>
</evidence>
<feature type="domain" description="Glutamine amidotransferase type-2" evidence="12">
    <location>
        <begin position="2"/>
        <end position="211"/>
    </location>
</feature>
<dbReference type="CDD" id="cd01991">
    <property type="entry name" value="Asn_synthase_B_C"/>
    <property type="match status" value="1"/>
</dbReference>
<dbReference type="AlphaFoldDB" id="A0A846HE37"/>
<gene>
    <name evidence="13" type="primary">asnB</name>
    <name evidence="13" type="ORF">PI95_024265</name>
</gene>
<dbReference type="PIRSF" id="PIRSF001589">
    <property type="entry name" value="Asn_synthetase_glu-h"/>
    <property type="match status" value="1"/>
</dbReference>
<dbReference type="Pfam" id="PF00733">
    <property type="entry name" value="Asn_synthase"/>
    <property type="match status" value="1"/>
</dbReference>
<comment type="catalytic activity">
    <reaction evidence="8">
        <text>L-aspartate + L-glutamine + ATP + H2O = L-asparagine + L-glutamate + AMP + diphosphate + H(+)</text>
        <dbReference type="Rhea" id="RHEA:12228"/>
        <dbReference type="ChEBI" id="CHEBI:15377"/>
        <dbReference type="ChEBI" id="CHEBI:15378"/>
        <dbReference type="ChEBI" id="CHEBI:29985"/>
        <dbReference type="ChEBI" id="CHEBI:29991"/>
        <dbReference type="ChEBI" id="CHEBI:30616"/>
        <dbReference type="ChEBI" id="CHEBI:33019"/>
        <dbReference type="ChEBI" id="CHEBI:58048"/>
        <dbReference type="ChEBI" id="CHEBI:58359"/>
        <dbReference type="ChEBI" id="CHEBI:456215"/>
        <dbReference type="EC" id="6.3.5.4"/>
    </reaction>
</comment>
<dbReference type="GO" id="GO:0006529">
    <property type="term" value="P:asparagine biosynthetic process"/>
    <property type="evidence" value="ECO:0007669"/>
    <property type="project" value="UniProtKB-KW"/>
</dbReference>
<evidence type="ECO:0000256" key="9">
    <source>
        <dbReference type="PIRSR" id="PIRSR001589-1"/>
    </source>
</evidence>
<evidence type="ECO:0000259" key="12">
    <source>
        <dbReference type="PROSITE" id="PS51278"/>
    </source>
</evidence>
<dbReference type="SUPFAM" id="SSF52402">
    <property type="entry name" value="Adenine nucleotide alpha hydrolases-like"/>
    <property type="match status" value="1"/>
</dbReference>
<evidence type="ECO:0000313" key="13">
    <source>
        <dbReference type="EMBL" id="NEU75586.1"/>
    </source>
</evidence>
<dbReference type="Pfam" id="PF13537">
    <property type="entry name" value="GATase_7"/>
    <property type="match status" value="1"/>
</dbReference>
<feature type="site" description="Important for beta-aspartyl-AMP intermediate formation" evidence="11">
    <location>
        <position position="366"/>
    </location>
</feature>
<keyword evidence="6 9" id="KW-0061">Asparagine biosynthesis</keyword>
<evidence type="ECO:0000256" key="1">
    <source>
        <dbReference type="ARBA" id="ARBA00005187"/>
    </source>
</evidence>
<dbReference type="GO" id="GO:0004066">
    <property type="term" value="F:asparagine synthase (glutamine-hydrolyzing) activity"/>
    <property type="evidence" value="ECO:0007669"/>
    <property type="project" value="UniProtKB-EC"/>
</dbReference>
<keyword evidence="5 10" id="KW-0067">ATP-binding</keyword>
<dbReference type="InterPro" id="IPR017932">
    <property type="entry name" value="GATase_2_dom"/>
</dbReference>
<evidence type="ECO:0000256" key="10">
    <source>
        <dbReference type="PIRSR" id="PIRSR001589-2"/>
    </source>
</evidence>
<protein>
    <recommendedName>
        <fullName evidence="3">asparagine synthase (glutamine-hydrolyzing)</fullName>
        <ecNumber evidence="3">6.3.5.4</ecNumber>
    </recommendedName>
</protein>
<dbReference type="GO" id="GO:0005524">
    <property type="term" value="F:ATP binding"/>
    <property type="evidence" value="ECO:0007669"/>
    <property type="project" value="UniProtKB-KW"/>
</dbReference>
<keyword evidence="9" id="KW-0028">Amino-acid biosynthesis</keyword>
<keyword evidence="7 9" id="KW-0315">Glutamine amidotransferase</keyword>
<dbReference type="PROSITE" id="PS51278">
    <property type="entry name" value="GATASE_TYPE_2"/>
    <property type="match status" value="1"/>
</dbReference>
<feature type="binding site" evidence="10">
    <location>
        <begin position="364"/>
        <end position="365"/>
    </location>
    <ligand>
        <name>ATP</name>
        <dbReference type="ChEBI" id="CHEBI:30616"/>
    </ligand>
</feature>
<dbReference type="SUPFAM" id="SSF56235">
    <property type="entry name" value="N-terminal nucleophile aminohydrolases (Ntn hydrolases)"/>
    <property type="match status" value="1"/>
</dbReference>
<sequence>MCGIVAIFSKQEPISTEVLALATQRLHHRGPDQQRQWVAPHQRVGLGHARLSIIDPMTGEQPIANEDENLHIVVNGEFYGFEPIQRDLKQRGHQLRTGSDSEIALHLYEEMGTRCLEQLRGEFAFVLWDESKELVFAARDRFGIKPLYYAMVGDTIYLASEVKALFAAGVPAKWDHESFFQQMFIYLNQDRTLFAGIYQVPPGHYLLATRHGIELVRYWDLDYPINDDTTTRHSDAEYIEQLQDTLAEAIRIRLRADVPVGCFLSGGVDSSTVLGMAAKYSSEPIRAFTVSFDHTAYDETSIARETAAYVGADFQSIPLNQSDFANHIADAIWHAETLAINPHGVARYLQSRVVHDSGYKVVLSGEGSDEIFAGYSHARQDLLFNKTVQATTIQQGLNESLGKKSAARVLLQNSTPLALEGVQQTLGFIPSWLKEIAINRSFFHILLAPDYAAQFADKNVYSLFLKQFDIPGQLAGREPVIQSLYLWSKSILPNYILFAERLEMAHAVEVRLPFLDHHVFELVRQMPVSLLIRGMKEKYVLREASRPFLTDTVYARPKQPFTAPPATLTTNNKLYTLIQDSLRSSAMKSLPFFDQATVIALLDKLPEMNDNKRIALDSILLMTLCTYFLHTKYNL</sequence>
<dbReference type="Proteomes" id="UP000031549">
    <property type="component" value="Unassembled WGS sequence"/>
</dbReference>
<evidence type="ECO:0000256" key="6">
    <source>
        <dbReference type="ARBA" id="ARBA00022888"/>
    </source>
</evidence>
<name>A0A846HE37_9CYAN</name>
<dbReference type="NCBIfam" id="TIGR01536">
    <property type="entry name" value="asn_synth_AEB"/>
    <property type="match status" value="1"/>
</dbReference>
<keyword evidence="13" id="KW-0436">Ligase</keyword>
<evidence type="ECO:0000256" key="7">
    <source>
        <dbReference type="ARBA" id="ARBA00022962"/>
    </source>
</evidence>
<dbReference type="Gene3D" id="3.60.20.10">
    <property type="entry name" value="Glutamine Phosphoribosylpyrophosphate, subunit 1, domain 1"/>
    <property type="match status" value="1"/>
</dbReference>
<feature type="binding site" evidence="10">
    <location>
        <position position="100"/>
    </location>
    <ligand>
        <name>L-glutamine</name>
        <dbReference type="ChEBI" id="CHEBI:58359"/>
    </ligand>
</feature>
<dbReference type="PANTHER" id="PTHR43284">
    <property type="entry name" value="ASPARAGINE SYNTHETASE (GLUTAMINE-HYDROLYZING)"/>
    <property type="match status" value="1"/>
</dbReference>
<proteinExistence type="inferred from homology"/>
<feature type="binding site" evidence="10">
    <location>
        <position position="290"/>
    </location>
    <ligand>
        <name>ATP</name>
        <dbReference type="ChEBI" id="CHEBI:30616"/>
    </ligand>
</feature>
<organism evidence="13 14">
    <name type="scientific">Hassallia byssoidea VB512170</name>
    <dbReference type="NCBI Taxonomy" id="1304833"/>
    <lineage>
        <taxon>Bacteria</taxon>
        <taxon>Bacillati</taxon>
        <taxon>Cyanobacteriota</taxon>
        <taxon>Cyanophyceae</taxon>
        <taxon>Nostocales</taxon>
        <taxon>Tolypothrichaceae</taxon>
        <taxon>Hassallia</taxon>
    </lineage>
</organism>
<comment type="similarity">
    <text evidence="2">Belongs to the asparagine synthetase family.</text>
</comment>